<keyword evidence="1" id="KW-0812">Transmembrane</keyword>
<organism evidence="3 4">
    <name type="scientific">Alkalibacillus flavidus</name>
    <dbReference type="NCBI Taxonomy" id="546021"/>
    <lineage>
        <taxon>Bacteria</taxon>
        <taxon>Bacillati</taxon>
        <taxon>Bacillota</taxon>
        <taxon>Bacilli</taxon>
        <taxon>Bacillales</taxon>
        <taxon>Bacillaceae</taxon>
        <taxon>Alkalibacillus</taxon>
    </lineage>
</organism>
<dbReference type="PANTHER" id="PTHR10587">
    <property type="entry name" value="GLYCOSYL TRANSFERASE-RELATED"/>
    <property type="match status" value="1"/>
</dbReference>
<dbReference type="Gene3D" id="3.20.20.370">
    <property type="entry name" value="Glycoside hydrolase/deacetylase"/>
    <property type="match status" value="1"/>
</dbReference>
<evidence type="ECO:0000313" key="3">
    <source>
        <dbReference type="EMBL" id="MET3683967.1"/>
    </source>
</evidence>
<dbReference type="Proteomes" id="UP001549167">
    <property type="component" value="Unassembled WGS sequence"/>
</dbReference>
<dbReference type="SUPFAM" id="SSF88713">
    <property type="entry name" value="Glycoside hydrolase/deacetylase"/>
    <property type="match status" value="1"/>
</dbReference>
<comment type="caution">
    <text evidence="3">The sequence shown here is derived from an EMBL/GenBank/DDBJ whole genome shotgun (WGS) entry which is preliminary data.</text>
</comment>
<sequence>MIKTINWTSWKKWVAALIMLAITFMSWHYTANHTLSFSHTRDTIPSSAITNSQQEEKEIALTFNVSWGDDVIIDILNVLQEEKVQATFFINGEWALRQDDLAQLIVDEQHEVGLLGHALDQYHDQPDKTIIEDLEKGEMVINNLDYEPLRFVRPPEHEYHQHVNDVVQSEGFQMIFWRVFAHVQADSEVDTVVDQLHSDVDPGDILLFFAQDNLTQTPDILKQFIRDKKREGYDFLTVTELLSPADVKWTPLN</sequence>
<evidence type="ECO:0000313" key="4">
    <source>
        <dbReference type="Proteomes" id="UP001549167"/>
    </source>
</evidence>
<name>A0ABV2KWK7_9BACI</name>
<proteinExistence type="predicted"/>
<dbReference type="InterPro" id="IPR002509">
    <property type="entry name" value="NODB_dom"/>
</dbReference>
<evidence type="ECO:0000256" key="1">
    <source>
        <dbReference type="SAM" id="Phobius"/>
    </source>
</evidence>
<evidence type="ECO:0000259" key="2">
    <source>
        <dbReference type="PROSITE" id="PS51677"/>
    </source>
</evidence>
<reference evidence="3 4" key="1">
    <citation type="submission" date="2024-06" db="EMBL/GenBank/DDBJ databases">
        <title>Genomic Encyclopedia of Type Strains, Phase IV (KMG-IV): sequencing the most valuable type-strain genomes for metagenomic binning, comparative biology and taxonomic classification.</title>
        <authorList>
            <person name="Goeker M."/>
        </authorList>
    </citation>
    <scope>NUCLEOTIDE SEQUENCE [LARGE SCALE GENOMIC DNA]</scope>
    <source>
        <strain evidence="3 4">DSM 23520</strain>
    </source>
</reference>
<keyword evidence="1" id="KW-0472">Membrane</keyword>
<protein>
    <submittedName>
        <fullName evidence="3">Peptidoglycan/xylan/chitin deacetylase (PgdA/CDA1 family)</fullName>
    </submittedName>
</protein>
<dbReference type="PROSITE" id="PS51677">
    <property type="entry name" value="NODB"/>
    <property type="match status" value="1"/>
</dbReference>
<dbReference type="Pfam" id="PF01522">
    <property type="entry name" value="Polysacc_deac_1"/>
    <property type="match status" value="1"/>
</dbReference>
<keyword evidence="4" id="KW-1185">Reference proteome</keyword>
<feature type="transmembrane region" description="Helical" evidence="1">
    <location>
        <begin position="12"/>
        <end position="29"/>
    </location>
</feature>
<dbReference type="EMBL" id="JBEPMX010000011">
    <property type="protein sequence ID" value="MET3683967.1"/>
    <property type="molecule type" value="Genomic_DNA"/>
</dbReference>
<gene>
    <name evidence="3" type="ORF">ABID56_002092</name>
</gene>
<keyword evidence="1" id="KW-1133">Transmembrane helix</keyword>
<dbReference type="InterPro" id="IPR050248">
    <property type="entry name" value="Polysacc_deacetylase_ArnD"/>
</dbReference>
<accession>A0ABV2KWK7</accession>
<dbReference type="PANTHER" id="PTHR10587:SF128">
    <property type="entry name" value="POLYSACCHARIDE DEACETYLASE PDAB-RELATED"/>
    <property type="match status" value="1"/>
</dbReference>
<feature type="domain" description="NodB homology" evidence="2">
    <location>
        <begin position="57"/>
        <end position="253"/>
    </location>
</feature>
<dbReference type="InterPro" id="IPR011330">
    <property type="entry name" value="Glyco_hydro/deAcase_b/a-brl"/>
</dbReference>
<dbReference type="RefSeq" id="WP_354220877.1">
    <property type="nucleotide sequence ID" value="NZ_JBEPMX010000011.1"/>
</dbReference>